<feature type="domain" description="SPOR" evidence="3">
    <location>
        <begin position="94"/>
        <end position="159"/>
    </location>
</feature>
<dbReference type="EMBL" id="JBHSAB010000024">
    <property type="protein sequence ID" value="MFC3909468.1"/>
    <property type="molecule type" value="Genomic_DNA"/>
</dbReference>
<dbReference type="InterPro" id="IPR007730">
    <property type="entry name" value="SPOR-like_dom"/>
</dbReference>
<dbReference type="Pfam" id="PF05036">
    <property type="entry name" value="SPOR"/>
    <property type="match status" value="1"/>
</dbReference>
<feature type="region of interest" description="Disordered" evidence="1">
    <location>
        <begin position="159"/>
        <end position="178"/>
    </location>
</feature>
<proteinExistence type="predicted"/>
<accession>A0ABV8CGS9</accession>
<dbReference type="InterPro" id="IPR036680">
    <property type="entry name" value="SPOR-like_sf"/>
</dbReference>
<evidence type="ECO:0000313" key="5">
    <source>
        <dbReference type="Proteomes" id="UP001595758"/>
    </source>
</evidence>
<name>A0ABV8CGS9_9GAMM</name>
<keyword evidence="2" id="KW-0732">Signal</keyword>
<feature type="chain" id="PRO_5047145760" evidence="2">
    <location>
        <begin position="22"/>
        <end position="178"/>
    </location>
</feature>
<feature type="signal peptide" evidence="2">
    <location>
        <begin position="1"/>
        <end position="21"/>
    </location>
</feature>
<gene>
    <name evidence="4" type="ORF">ACFORL_10335</name>
</gene>
<comment type="caution">
    <text evidence="4">The sequence shown here is derived from an EMBL/GenBank/DDBJ whole genome shotgun (WGS) entry which is preliminary data.</text>
</comment>
<sequence length="178" mass="20110">MKTRTLISGLCLCLMAGCTMVDDDNMGSNYPAYQPYNYNDMQYQNYNVTIDYTNQTQPEYGRNAKVPDSYHVGAYHSPTPAKDVDRQWVNSQNPQGYTIEIADSEKASHVAKQLYKAPKKDRMAEIKYNRNGKAHYKGLYGSYNSKEEAQEALNSLPDDIKQGAGVKNWGNVQTNVSE</sequence>
<dbReference type="Gene3D" id="3.30.70.1070">
    <property type="entry name" value="Sporulation related repeat"/>
    <property type="match status" value="1"/>
</dbReference>
<dbReference type="RefSeq" id="WP_382343720.1">
    <property type="nucleotide sequence ID" value="NZ_JBHSAB010000024.1"/>
</dbReference>
<evidence type="ECO:0000313" key="4">
    <source>
        <dbReference type="EMBL" id="MFC3909468.1"/>
    </source>
</evidence>
<evidence type="ECO:0000256" key="2">
    <source>
        <dbReference type="SAM" id="SignalP"/>
    </source>
</evidence>
<protein>
    <submittedName>
        <fullName evidence="4">SPOR domain-containing protein</fullName>
    </submittedName>
</protein>
<evidence type="ECO:0000259" key="3">
    <source>
        <dbReference type="Pfam" id="PF05036"/>
    </source>
</evidence>
<reference evidence="5" key="1">
    <citation type="journal article" date="2019" name="Int. J. Syst. Evol. Microbiol.">
        <title>The Global Catalogue of Microorganisms (GCM) 10K type strain sequencing project: providing services to taxonomists for standard genome sequencing and annotation.</title>
        <authorList>
            <consortium name="The Broad Institute Genomics Platform"/>
            <consortium name="The Broad Institute Genome Sequencing Center for Infectious Disease"/>
            <person name="Wu L."/>
            <person name="Ma J."/>
        </authorList>
    </citation>
    <scope>NUCLEOTIDE SEQUENCE [LARGE SCALE GENOMIC DNA]</scope>
    <source>
        <strain evidence="5">CCUG 59858</strain>
    </source>
</reference>
<evidence type="ECO:0000256" key="1">
    <source>
        <dbReference type="SAM" id="MobiDB-lite"/>
    </source>
</evidence>
<dbReference type="Proteomes" id="UP001595758">
    <property type="component" value="Unassembled WGS sequence"/>
</dbReference>
<dbReference type="PROSITE" id="PS51257">
    <property type="entry name" value="PROKAR_LIPOPROTEIN"/>
    <property type="match status" value="1"/>
</dbReference>
<organism evidence="4 5">
    <name type="scientific">Legionella dresdenensis</name>
    <dbReference type="NCBI Taxonomy" id="450200"/>
    <lineage>
        <taxon>Bacteria</taxon>
        <taxon>Pseudomonadati</taxon>
        <taxon>Pseudomonadota</taxon>
        <taxon>Gammaproteobacteria</taxon>
        <taxon>Legionellales</taxon>
        <taxon>Legionellaceae</taxon>
        <taxon>Legionella</taxon>
    </lineage>
</organism>
<keyword evidence="5" id="KW-1185">Reference proteome</keyword>